<keyword evidence="1" id="KW-0472">Membrane</keyword>
<accession>A0ABY6UDS4</accession>
<dbReference type="Proteomes" id="UP000766486">
    <property type="component" value="Unassembled WGS sequence"/>
</dbReference>
<dbReference type="PANTHER" id="PTHR38790:SF4">
    <property type="entry name" value="2EXR DOMAIN-CONTAINING PROTEIN"/>
    <property type="match status" value="1"/>
</dbReference>
<feature type="transmembrane region" description="Helical" evidence="1">
    <location>
        <begin position="6"/>
        <end position="26"/>
    </location>
</feature>
<evidence type="ECO:0000313" key="2">
    <source>
        <dbReference type="EMBL" id="VUC28181.1"/>
    </source>
</evidence>
<gene>
    <name evidence="2" type="ORF">CLO192961_LOCUS228736</name>
</gene>
<proteinExistence type="predicted"/>
<evidence type="ECO:0000256" key="1">
    <source>
        <dbReference type="SAM" id="Phobius"/>
    </source>
</evidence>
<dbReference type="EMBL" id="CABFNS010000782">
    <property type="protein sequence ID" value="VUC28181.1"/>
    <property type="molecule type" value="Genomic_DNA"/>
</dbReference>
<evidence type="ECO:0000313" key="3">
    <source>
        <dbReference type="Proteomes" id="UP000766486"/>
    </source>
</evidence>
<keyword evidence="1" id="KW-0812">Transmembrane</keyword>
<keyword evidence="3" id="KW-1185">Reference proteome</keyword>
<dbReference type="PANTHER" id="PTHR38790">
    <property type="entry name" value="2EXR DOMAIN-CONTAINING PROTEIN-RELATED"/>
    <property type="match status" value="1"/>
</dbReference>
<organism evidence="2 3">
    <name type="scientific">Bionectria ochroleuca</name>
    <name type="common">Gliocladium roseum</name>
    <dbReference type="NCBI Taxonomy" id="29856"/>
    <lineage>
        <taxon>Eukaryota</taxon>
        <taxon>Fungi</taxon>
        <taxon>Dikarya</taxon>
        <taxon>Ascomycota</taxon>
        <taxon>Pezizomycotina</taxon>
        <taxon>Sordariomycetes</taxon>
        <taxon>Hypocreomycetidae</taxon>
        <taxon>Hypocreales</taxon>
        <taxon>Bionectriaceae</taxon>
        <taxon>Clonostachys</taxon>
    </lineage>
</organism>
<name>A0ABY6UDS4_BIOOC</name>
<reference evidence="2 3" key="1">
    <citation type="submission" date="2019-06" db="EMBL/GenBank/DDBJ databases">
        <authorList>
            <person name="Broberg M."/>
        </authorList>
    </citation>
    <scope>NUCLEOTIDE SEQUENCE [LARGE SCALE GENOMIC DNA]</scope>
</reference>
<evidence type="ECO:0008006" key="4">
    <source>
        <dbReference type="Google" id="ProtNLM"/>
    </source>
</evidence>
<sequence>MILYGLLIRLPLYLFIVPIVFIVQVWRRMFPSVQSKRWTRFHKKRDEAFPKHVDRSSFLDLAQLRRDASQPEPKDKFFGCLPPEIRRRILIYAFGERTVHIDISYIPINEPDETDSMGASAANRHAGLVRRRDNYWDKDPEWAMHWQWYGCVCHRSGPEEMTLSLGRFRTSLIRDFKCRLAHIACLNGDGVCHAWPGEQPGKCLVGCLGWLLTSKQAYIEGMEVIYGTNTINLSSPELMLSSMAALPSNIMRSIRSLELAIDAQGSPLKHSFPNPRISAPDLPVVPIFPSLLYLRIALTDWDLDISINNRPGHSRPNGPTPEQWRQSIPTHASTMLHRIDSLLEKIAPPAAEAMVDWDLTSYRTLSHVLIELQGRESLQMQECESGERRYWRQISASIANSDPGHANAVEIEHGIEKRQGYWIHCDEESDSEEW</sequence>
<keyword evidence="1" id="KW-1133">Transmembrane helix</keyword>
<protein>
    <recommendedName>
        <fullName evidence="4">F-box domain-containing protein</fullName>
    </recommendedName>
</protein>
<comment type="caution">
    <text evidence="2">The sequence shown here is derived from an EMBL/GenBank/DDBJ whole genome shotgun (WGS) entry which is preliminary data.</text>
</comment>